<keyword evidence="2" id="KW-1185">Reference proteome</keyword>
<gene>
    <name evidence="1" type="ORF">IO99_09325</name>
</gene>
<dbReference type="EMBL" id="JPMD01000022">
    <property type="protein sequence ID" value="KEZ86440.1"/>
    <property type="molecule type" value="Genomic_DNA"/>
</dbReference>
<dbReference type="AlphaFoldDB" id="A0A084JBV6"/>
<sequence length="124" mass="14872">MKGKKTQNKEEKNFLLYIPQIEHDNYKINDNNIVTLYFEHNKPIEKFARWLVKKNNLSDIVFDDKSSLAWILIDGKRSIYDIALEMARRLGDTEEVAIERLVMYIRYIARKRWIKFIGIKHNQG</sequence>
<proteinExistence type="predicted"/>
<protein>
    <recommendedName>
        <fullName evidence="3">PqqD family protein</fullName>
    </recommendedName>
</protein>
<evidence type="ECO:0000313" key="2">
    <source>
        <dbReference type="Proteomes" id="UP000028542"/>
    </source>
</evidence>
<dbReference type="RefSeq" id="WP_035132570.1">
    <property type="nucleotide sequence ID" value="NZ_JPMD01000022.1"/>
</dbReference>
<dbReference type="Proteomes" id="UP000028542">
    <property type="component" value="Unassembled WGS sequence"/>
</dbReference>
<dbReference type="eggNOG" id="ENOG50330XY">
    <property type="taxonomic scope" value="Bacteria"/>
</dbReference>
<name>A0A084JBV6_9CLOT</name>
<reference evidence="1 2" key="1">
    <citation type="submission" date="2014-07" db="EMBL/GenBank/DDBJ databases">
        <title>Draft genome of Clostridium sulfidigenes 113A isolated from sediments associated with methane hydrate from Krishna Godavari basin.</title>
        <authorList>
            <person name="Honkalas V.S."/>
            <person name="Dabir A.P."/>
            <person name="Arora P."/>
            <person name="Dhakephalkar P.K."/>
        </authorList>
    </citation>
    <scope>NUCLEOTIDE SEQUENCE [LARGE SCALE GENOMIC DNA]</scope>
    <source>
        <strain evidence="1 2">113A</strain>
    </source>
</reference>
<comment type="caution">
    <text evidence="1">The sequence shown here is derived from an EMBL/GenBank/DDBJ whole genome shotgun (WGS) entry which is preliminary data.</text>
</comment>
<accession>A0A084JBV6</accession>
<organism evidence="1 2">
    <name type="scientific">Clostridium sulfidigenes</name>
    <dbReference type="NCBI Taxonomy" id="318464"/>
    <lineage>
        <taxon>Bacteria</taxon>
        <taxon>Bacillati</taxon>
        <taxon>Bacillota</taxon>
        <taxon>Clostridia</taxon>
        <taxon>Eubacteriales</taxon>
        <taxon>Clostridiaceae</taxon>
        <taxon>Clostridium</taxon>
    </lineage>
</organism>
<evidence type="ECO:0008006" key="3">
    <source>
        <dbReference type="Google" id="ProtNLM"/>
    </source>
</evidence>
<dbReference type="STRING" id="318464.IO99_09325"/>
<evidence type="ECO:0000313" key="1">
    <source>
        <dbReference type="EMBL" id="KEZ86440.1"/>
    </source>
</evidence>